<feature type="region of interest" description="Disordered" evidence="2">
    <location>
        <begin position="286"/>
        <end position="328"/>
    </location>
</feature>
<evidence type="ECO:0000313" key="5">
    <source>
        <dbReference type="Proteomes" id="UP000636709"/>
    </source>
</evidence>
<sequence>MLRGSRASESREPNTREREPGAERVLEPPMVVLYYDLDQGTTTMTDDQDMDVDHDEAMSSHISYLRFDGDGDGTPAVWPSLGRAPCIPSAMVPCTPSDRTLPFCRGQSWRSACAPEDDSMELSSQRLNVYRKRSRANELLARRVGEREPSQLMCSFLAERVLEPVVRHRIVGSRSSDGARGAHAVRGAHRAYPIFFPANQYRTLSAMATIMAAKPVPPYGSRAGLVPRRQEDFGGGGAFPEVHVLQYPLSMGLHRDGHTAAASSSYSLALNASKIVYSSHADLHAHEDPILPPKHRRRRVPRPSGSGSPLATVTHSPPRHVSRKDMESWKIPPSVSDWKNAKGYCVPLDKRVASSDARRMRQDDAHVSDGFASLSEALYVAEQKAREAMMIRDKREHRLREIANEARAAFAAAAPAAQPVDAEGARIREELRRERRREASREKRSRVTRERDRDVSERIALGMARTGVAGAGEVTYDERLFNQGTGMGSGFAADDVYNVYCGRLFAAQPPALSELYRPNKNADSDAYGADADEQLEKISKTDRFKPDRGFSGAAGLTDGKRERPVEFDASEESVEADDPFVELDRFMSRVKEGKKD</sequence>
<feature type="region of interest" description="Disordered" evidence="2">
    <location>
        <begin position="523"/>
        <end position="578"/>
    </location>
</feature>
<dbReference type="GO" id="GO:0000398">
    <property type="term" value="P:mRNA splicing, via spliceosome"/>
    <property type="evidence" value="ECO:0007669"/>
    <property type="project" value="InterPro"/>
</dbReference>
<dbReference type="GO" id="GO:0005681">
    <property type="term" value="C:spliceosomal complex"/>
    <property type="evidence" value="ECO:0007669"/>
    <property type="project" value="InterPro"/>
</dbReference>
<dbReference type="AlphaFoldDB" id="A0A835FRQ6"/>
<feature type="region of interest" description="Disordered" evidence="2">
    <location>
        <begin position="1"/>
        <end position="25"/>
    </location>
</feature>
<feature type="domain" description="SKI-interacting protein SKIP SNW" evidence="3">
    <location>
        <begin position="285"/>
        <end position="406"/>
    </location>
</feature>
<evidence type="ECO:0000256" key="2">
    <source>
        <dbReference type="SAM" id="MobiDB-lite"/>
    </source>
</evidence>
<proteinExistence type="inferred from homology"/>
<evidence type="ECO:0000259" key="3">
    <source>
        <dbReference type="Pfam" id="PF02731"/>
    </source>
</evidence>
<name>A0A835FRQ6_9POAL</name>
<comment type="similarity">
    <text evidence="1">Belongs to the SNW family.</text>
</comment>
<dbReference type="EMBL" id="JACEFO010000375">
    <property type="protein sequence ID" value="KAF8772650.1"/>
    <property type="molecule type" value="Genomic_DNA"/>
</dbReference>
<evidence type="ECO:0000256" key="1">
    <source>
        <dbReference type="ARBA" id="ARBA00010197"/>
    </source>
</evidence>
<organism evidence="4 5">
    <name type="scientific">Digitaria exilis</name>
    <dbReference type="NCBI Taxonomy" id="1010633"/>
    <lineage>
        <taxon>Eukaryota</taxon>
        <taxon>Viridiplantae</taxon>
        <taxon>Streptophyta</taxon>
        <taxon>Embryophyta</taxon>
        <taxon>Tracheophyta</taxon>
        <taxon>Spermatophyta</taxon>
        <taxon>Magnoliopsida</taxon>
        <taxon>Liliopsida</taxon>
        <taxon>Poales</taxon>
        <taxon>Poaceae</taxon>
        <taxon>PACMAD clade</taxon>
        <taxon>Panicoideae</taxon>
        <taxon>Panicodae</taxon>
        <taxon>Paniceae</taxon>
        <taxon>Anthephorinae</taxon>
        <taxon>Digitaria</taxon>
    </lineage>
</organism>
<dbReference type="Pfam" id="PF02731">
    <property type="entry name" value="SKIP_SNW"/>
    <property type="match status" value="1"/>
</dbReference>
<keyword evidence="5" id="KW-1185">Reference proteome</keyword>
<dbReference type="InterPro" id="IPR017862">
    <property type="entry name" value="SKI-int_prot_SKIP"/>
</dbReference>
<dbReference type="PANTHER" id="PTHR12096">
    <property type="entry name" value="NUCLEAR PROTEIN SKIP-RELATED"/>
    <property type="match status" value="1"/>
</dbReference>
<dbReference type="Proteomes" id="UP000636709">
    <property type="component" value="Unassembled WGS sequence"/>
</dbReference>
<dbReference type="OrthoDB" id="666364at2759"/>
<comment type="caution">
    <text evidence="4">The sequence shown here is derived from an EMBL/GenBank/DDBJ whole genome shotgun (WGS) entry which is preliminary data.</text>
</comment>
<evidence type="ECO:0000313" key="4">
    <source>
        <dbReference type="EMBL" id="KAF8772650.1"/>
    </source>
</evidence>
<gene>
    <name evidence="4" type="ORF">HU200_005614</name>
</gene>
<feature type="region of interest" description="Disordered" evidence="2">
    <location>
        <begin position="433"/>
        <end position="454"/>
    </location>
</feature>
<reference evidence="4" key="1">
    <citation type="submission" date="2020-07" db="EMBL/GenBank/DDBJ databases">
        <title>Genome sequence and genetic diversity analysis of an under-domesticated orphan crop, white fonio (Digitaria exilis).</title>
        <authorList>
            <person name="Bennetzen J.L."/>
            <person name="Chen S."/>
            <person name="Ma X."/>
            <person name="Wang X."/>
            <person name="Yssel A.E.J."/>
            <person name="Chaluvadi S.R."/>
            <person name="Johnson M."/>
            <person name="Gangashetty P."/>
            <person name="Hamidou F."/>
            <person name="Sanogo M.D."/>
            <person name="Zwaenepoel A."/>
            <person name="Wallace J."/>
            <person name="Van De Peer Y."/>
            <person name="Van Deynze A."/>
        </authorList>
    </citation>
    <scope>NUCLEOTIDE SEQUENCE</scope>
    <source>
        <tissue evidence="4">Leaves</tissue>
    </source>
</reference>
<feature type="compositionally biased region" description="Basic and acidic residues" evidence="2">
    <location>
        <begin position="534"/>
        <end position="548"/>
    </location>
</feature>
<feature type="compositionally biased region" description="Acidic residues" evidence="2">
    <location>
        <begin position="568"/>
        <end position="578"/>
    </location>
</feature>
<dbReference type="InterPro" id="IPR004015">
    <property type="entry name" value="SKI-int_prot_SKIP_SNW-dom"/>
</dbReference>
<protein>
    <recommendedName>
        <fullName evidence="3">SKI-interacting protein SKIP SNW domain-containing protein</fullName>
    </recommendedName>
</protein>
<accession>A0A835FRQ6</accession>